<evidence type="ECO:0000256" key="2">
    <source>
        <dbReference type="ARBA" id="ARBA00022737"/>
    </source>
</evidence>
<proteinExistence type="inferred from homology"/>
<feature type="signal peptide" evidence="4">
    <location>
        <begin position="1"/>
        <end position="20"/>
    </location>
</feature>
<dbReference type="InterPro" id="IPR003344">
    <property type="entry name" value="Big_1_dom"/>
</dbReference>
<dbReference type="PANTHER" id="PTHR46388">
    <property type="entry name" value="NHL REPEAT-CONTAINING PROTEIN 2"/>
    <property type="match status" value="1"/>
</dbReference>
<dbReference type="eggNOG" id="COG3386">
    <property type="taxonomic scope" value="Bacteria"/>
</dbReference>
<feature type="chain" id="PRO_5004163861" evidence="4">
    <location>
        <begin position="21"/>
        <end position="1042"/>
    </location>
</feature>
<feature type="domain" description="IPT/TIG" evidence="5">
    <location>
        <begin position="802"/>
        <end position="883"/>
    </location>
</feature>
<dbReference type="Pfam" id="PF01833">
    <property type="entry name" value="TIG"/>
    <property type="match status" value="1"/>
</dbReference>
<dbReference type="SUPFAM" id="SSF81296">
    <property type="entry name" value="E set domains"/>
    <property type="match status" value="1"/>
</dbReference>
<dbReference type="InterPro" id="IPR013783">
    <property type="entry name" value="Ig-like_fold"/>
</dbReference>
<dbReference type="Pfam" id="PF25021">
    <property type="entry name" value="TEN_NHL"/>
    <property type="match status" value="1"/>
</dbReference>
<evidence type="ECO:0000259" key="5">
    <source>
        <dbReference type="Pfam" id="PF01833"/>
    </source>
</evidence>
<gene>
    <name evidence="8" type="ordered locus">Acid_2186</name>
</gene>
<dbReference type="InterPro" id="IPR001258">
    <property type="entry name" value="NHL_repeat"/>
</dbReference>
<evidence type="ECO:0000313" key="8">
    <source>
        <dbReference type="EMBL" id="ABJ83176.1"/>
    </source>
</evidence>
<evidence type="ECO:0000256" key="3">
    <source>
        <dbReference type="PROSITE-ProRule" id="PRU00504"/>
    </source>
</evidence>
<dbReference type="SUPFAM" id="SSF101898">
    <property type="entry name" value="NHL repeat"/>
    <property type="match status" value="2"/>
</dbReference>
<dbReference type="InterPro" id="IPR008964">
    <property type="entry name" value="Invasin/intimin_cell_adhesion"/>
</dbReference>
<organism evidence="8">
    <name type="scientific">Solibacter usitatus (strain Ellin6076)</name>
    <dbReference type="NCBI Taxonomy" id="234267"/>
    <lineage>
        <taxon>Bacteria</taxon>
        <taxon>Pseudomonadati</taxon>
        <taxon>Acidobacteriota</taxon>
        <taxon>Terriglobia</taxon>
        <taxon>Bryobacterales</taxon>
        <taxon>Solibacteraceae</taxon>
        <taxon>Candidatus Solibacter</taxon>
    </lineage>
</organism>
<sequence length="1042" mass="104635" precursor="true">MSKHFILTLSAALCLTTAHAQLAGSYVSRTIAGVFPLGDGGPATSAILETPQAVVADSSGTIYIADAGNGVIRKVSRGIISTVAGYTGYISDLKLDSSGNLYLAGGNNVFKLTSAGKVTTVAGNGTSGTYTGDGGPAINAGFSGAYAIALDSTGNLYICDSGNNAIRKVTPDGIIRTIAGGKGKGFAGDNGPASAAALNYPRHIALDGAGNIYINDYNNNRIRKIALDGTITTIAGNNICCNIQDGAPATNVYLVTGPVTTDSLGNVYVYDIVTSRIRVIAPNGIIQAFAGDGTEGFAGDGSSATLAHFSGVTGLGMDPNNNLYVVDGNNERVRMINSVGSIATVAGRAHFSGDGGAATAATLHRPQGTVTGTDGSIYFTDTANHRVRKIGTDGKITTIAGTGDLGFSGDGGPATQATMSFPDALAIDSTNNLYVIDQKQLRVRKITPTGTISTVAGNGTLAYSTDTRGALQSGFAYLTGIAVDSSGNLYLSENLYNKIKKVTPAGSMSTYAGTGGAPIGTPAFSGDGQAATQAGFGYPSALTVDKGGNLYITDSIGTRIRKVDATTGIVTTIAGTGGCCYSGDEGKATSARIDPYGLTVDAAGGIFFTDPLGIRYIRPDGSITRVSGSSSDFGFAGDDESAGPATLYNYPYGIALNSAGEIIVADTDNSRIRKLQPNDATRMDVVSGNNQTGTTGTALNPIIVKITGKAGAPAGGVNVTFAVTSGTADLSLKTVATDATGQAGITATPTKAGTLTITATAGAFTAKFTATITDPVIVPPPPPADSPVISQGGIGQNGFSVPPVQTISTGAITTIYGSNFMAAGSAVQINAVAGGQLSSKFAGVCVTVGGVRAPIFAVATTQITVAIPTLSPGAVPVQVLRNCDDSANQLKSNVITVNAQASSPEFLYLQANANGQNPVAAVSATDGAFIGTEGSIPGANLHPAKSGDILVVYALGLGATSPAQQDGVPAPGIANAALPVNVTIGGVQLAATDILYAGVSPSYIGLYQINLRVPAGVAAGNQPMLLTVGSNQSPTGGYLTVE</sequence>
<dbReference type="OrthoDB" id="128282at2"/>
<keyword evidence="2" id="KW-0677">Repeat</keyword>
<feature type="domain" description="Teneurin NHL" evidence="7">
    <location>
        <begin position="352"/>
        <end position="514"/>
    </location>
</feature>
<dbReference type="KEGG" id="sus:Acid_2186"/>
<dbReference type="Pfam" id="PF02369">
    <property type="entry name" value="Big_1"/>
    <property type="match status" value="1"/>
</dbReference>
<dbReference type="EMBL" id="CP000473">
    <property type="protein sequence ID" value="ABJ83176.1"/>
    <property type="molecule type" value="Genomic_DNA"/>
</dbReference>
<dbReference type="InterPro" id="IPR014756">
    <property type="entry name" value="Ig_E-set"/>
</dbReference>
<dbReference type="InterPro" id="IPR017803">
    <property type="entry name" value="CHP03437_C"/>
</dbReference>
<evidence type="ECO:0000256" key="1">
    <source>
        <dbReference type="ARBA" id="ARBA00010116"/>
    </source>
</evidence>
<dbReference type="InterPro" id="IPR002909">
    <property type="entry name" value="IPT_dom"/>
</dbReference>
<evidence type="ECO:0000256" key="4">
    <source>
        <dbReference type="SAM" id="SignalP"/>
    </source>
</evidence>
<dbReference type="SUPFAM" id="SSF49373">
    <property type="entry name" value="Invasin/intimin cell-adhesion fragments"/>
    <property type="match status" value="1"/>
</dbReference>
<evidence type="ECO:0000259" key="6">
    <source>
        <dbReference type="Pfam" id="PF02369"/>
    </source>
</evidence>
<dbReference type="PANTHER" id="PTHR46388:SF2">
    <property type="entry name" value="NHL REPEAT-CONTAINING PROTEIN 2"/>
    <property type="match status" value="1"/>
</dbReference>
<protein>
    <submittedName>
        <fullName evidence="8">NHL repeat containing protein</fullName>
    </submittedName>
</protein>
<dbReference type="InParanoid" id="Q025Z3"/>
<feature type="repeat" description="NHL" evidence="3">
    <location>
        <begin position="649"/>
        <end position="678"/>
    </location>
</feature>
<accession>Q025Z3</accession>
<dbReference type="PROSITE" id="PS51125">
    <property type="entry name" value="NHL"/>
    <property type="match status" value="1"/>
</dbReference>
<reference evidence="8" key="1">
    <citation type="submission" date="2006-10" db="EMBL/GenBank/DDBJ databases">
        <title>Complete sequence of Solibacter usitatus Ellin6076.</title>
        <authorList>
            <consortium name="US DOE Joint Genome Institute"/>
            <person name="Copeland A."/>
            <person name="Lucas S."/>
            <person name="Lapidus A."/>
            <person name="Barry K."/>
            <person name="Detter J.C."/>
            <person name="Glavina del Rio T."/>
            <person name="Hammon N."/>
            <person name="Israni S."/>
            <person name="Dalin E."/>
            <person name="Tice H."/>
            <person name="Pitluck S."/>
            <person name="Thompson L.S."/>
            <person name="Brettin T."/>
            <person name="Bruce D."/>
            <person name="Han C."/>
            <person name="Tapia R."/>
            <person name="Gilna P."/>
            <person name="Schmutz J."/>
            <person name="Larimer F."/>
            <person name="Land M."/>
            <person name="Hauser L."/>
            <person name="Kyrpides N."/>
            <person name="Mikhailova N."/>
            <person name="Janssen P.H."/>
            <person name="Kuske C.R."/>
            <person name="Richardson P."/>
        </authorList>
    </citation>
    <scope>NUCLEOTIDE SEQUENCE</scope>
    <source>
        <strain evidence="8">Ellin6076</strain>
    </source>
</reference>
<dbReference type="NCBIfam" id="TIGR03437">
    <property type="entry name" value="Soli_cterm"/>
    <property type="match status" value="1"/>
</dbReference>
<dbReference type="STRING" id="234267.Acid_2186"/>
<dbReference type="InterPro" id="IPR011042">
    <property type="entry name" value="6-blade_b-propeller_TolB-like"/>
</dbReference>
<dbReference type="Pfam" id="PF01436">
    <property type="entry name" value="NHL"/>
    <property type="match status" value="1"/>
</dbReference>
<dbReference type="Gene3D" id="2.120.10.30">
    <property type="entry name" value="TolB, C-terminal domain"/>
    <property type="match status" value="7"/>
</dbReference>
<dbReference type="HOGENOM" id="CLU_318822_0_0_0"/>
<evidence type="ECO:0000259" key="7">
    <source>
        <dbReference type="Pfam" id="PF25021"/>
    </source>
</evidence>
<keyword evidence="4" id="KW-0732">Signal</keyword>
<feature type="domain" description="Big-1" evidence="6">
    <location>
        <begin position="684"/>
        <end position="770"/>
    </location>
</feature>
<dbReference type="Gene3D" id="2.60.40.10">
    <property type="entry name" value="Immunoglobulins"/>
    <property type="match status" value="2"/>
</dbReference>
<comment type="similarity">
    <text evidence="1">Belongs to the intimin/invasin family.</text>
</comment>
<dbReference type="AlphaFoldDB" id="Q025Z3"/>
<dbReference type="SUPFAM" id="SSF63829">
    <property type="entry name" value="Calcium-dependent phosphotriesterase"/>
    <property type="match status" value="1"/>
</dbReference>
<name>Q025Z3_SOLUE</name>
<dbReference type="InterPro" id="IPR056822">
    <property type="entry name" value="TEN_NHL"/>
</dbReference>